<dbReference type="OrthoDB" id="9926165at2"/>
<sequence length="85" mass="9093">MKIRKRDTRKQTETGDSSESSDKQPQCSKCGKKLPATDAKGICKHCEAKVEGKRAVILGVAAMVGSAAVKYGPKVVSSAMRVIKK</sequence>
<feature type="region of interest" description="Disordered" evidence="1">
    <location>
        <begin position="1"/>
        <end position="32"/>
    </location>
</feature>
<evidence type="ECO:0000313" key="2">
    <source>
        <dbReference type="EMBL" id="AIZ16974.1"/>
    </source>
</evidence>
<protein>
    <submittedName>
        <fullName evidence="2">Uncharacterized protein</fullName>
    </submittedName>
</protein>
<reference evidence="2 3" key="1">
    <citation type="journal article" date="2015" name="Genome Announc.">
        <title>Bifidobacterium pseudolongum Strain PV8-2, Isolated from a Stool Sample of an Anemic Kenyan Infant.</title>
        <authorList>
            <person name="Vazquez-Gutierrez P."/>
            <person name="Lacroix C."/>
            <person name="Chassard C."/>
            <person name="Klumpp J."/>
            <person name="Stevens M.J."/>
            <person name="Jans C."/>
        </authorList>
    </citation>
    <scope>NUCLEOTIDE SEQUENCE [LARGE SCALE GENOMIC DNA]</scope>
    <source>
        <strain evidence="2 3">PV8-2</strain>
    </source>
</reference>
<proteinExistence type="predicted"/>
<gene>
    <name evidence="2" type="ORF">AH67_00205</name>
</gene>
<feature type="compositionally biased region" description="Polar residues" evidence="1">
    <location>
        <begin position="14"/>
        <end position="27"/>
    </location>
</feature>
<dbReference type="AlphaFoldDB" id="A0A0A7IDW4"/>
<accession>A0A0A7IDW4</accession>
<evidence type="ECO:0000256" key="1">
    <source>
        <dbReference type="SAM" id="MobiDB-lite"/>
    </source>
</evidence>
<dbReference type="RefSeq" id="WP_033489237.1">
    <property type="nucleotide sequence ID" value="NZ_CP007457.1"/>
</dbReference>
<dbReference type="KEGG" id="bpsp:AH67_00205"/>
<dbReference type="Proteomes" id="UP000030636">
    <property type="component" value="Chromosome"/>
</dbReference>
<name>A0A0A7IDW4_9BIFI</name>
<keyword evidence="3" id="KW-1185">Reference proteome</keyword>
<evidence type="ECO:0000313" key="3">
    <source>
        <dbReference type="Proteomes" id="UP000030636"/>
    </source>
</evidence>
<dbReference type="EMBL" id="CP007457">
    <property type="protein sequence ID" value="AIZ16974.1"/>
    <property type="molecule type" value="Genomic_DNA"/>
</dbReference>
<dbReference type="HOGENOM" id="CLU_2551492_0_0_11"/>
<organism evidence="2 3">
    <name type="scientific">Bifidobacterium pseudolongum PV8-2</name>
    <dbReference type="NCBI Taxonomy" id="1447715"/>
    <lineage>
        <taxon>Bacteria</taxon>
        <taxon>Bacillati</taxon>
        <taxon>Actinomycetota</taxon>
        <taxon>Actinomycetes</taxon>
        <taxon>Bifidobacteriales</taxon>
        <taxon>Bifidobacteriaceae</taxon>
        <taxon>Bifidobacterium</taxon>
    </lineage>
</organism>